<dbReference type="PANTHER" id="PTHR33050:SF7">
    <property type="entry name" value="RIBONUCLEASE H"/>
    <property type="match status" value="1"/>
</dbReference>
<evidence type="ECO:0008006" key="4">
    <source>
        <dbReference type="Google" id="ProtNLM"/>
    </source>
</evidence>
<keyword evidence="1" id="KW-0472">Membrane</keyword>
<feature type="transmembrane region" description="Helical" evidence="1">
    <location>
        <begin position="77"/>
        <end position="98"/>
    </location>
</feature>
<proteinExistence type="predicted"/>
<reference evidence="3" key="1">
    <citation type="journal article" date="2017" name="Nat. Ecol. Evol.">
        <title>Genome expansion and lineage-specific genetic innovations in the forest pathogenic fungi Armillaria.</title>
        <authorList>
            <person name="Sipos G."/>
            <person name="Prasanna A.N."/>
            <person name="Walter M.C."/>
            <person name="O'Connor E."/>
            <person name="Balint B."/>
            <person name="Krizsan K."/>
            <person name="Kiss B."/>
            <person name="Hess J."/>
            <person name="Varga T."/>
            <person name="Slot J."/>
            <person name="Riley R."/>
            <person name="Boka B."/>
            <person name="Rigling D."/>
            <person name="Barry K."/>
            <person name="Lee J."/>
            <person name="Mihaltcheva S."/>
            <person name="LaButti K."/>
            <person name="Lipzen A."/>
            <person name="Waldron R."/>
            <person name="Moloney N.M."/>
            <person name="Sperisen C."/>
            <person name="Kredics L."/>
            <person name="Vagvoelgyi C."/>
            <person name="Patrignani A."/>
            <person name="Fitzpatrick D."/>
            <person name="Nagy I."/>
            <person name="Doyle S."/>
            <person name="Anderson J.B."/>
            <person name="Grigoriev I.V."/>
            <person name="Gueldener U."/>
            <person name="Muensterkoetter M."/>
            <person name="Nagy L.G."/>
        </authorList>
    </citation>
    <scope>NUCLEOTIDE SEQUENCE [LARGE SCALE GENOMIC DNA]</scope>
    <source>
        <strain evidence="3">C18/9</strain>
    </source>
</reference>
<evidence type="ECO:0000313" key="3">
    <source>
        <dbReference type="Proteomes" id="UP000219338"/>
    </source>
</evidence>
<dbReference type="PANTHER" id="PTHR33050">
    <property type="entry name" value="REVERSE TRANSCRIPTASE DOMAIN-CONTAINING PROTEIN"/>
    <property type="match status" value="1"/>
</dbReference>
<evidence type="ECO:0000256" key="1">
    <source>
        <dbReference type="SAM" id="Phobius"/>
    </source>
</evidence>
<protein>
    <recommendedName>
        <fullName evidence="4">Reverse transcriptase domain-containing protein</fullName>
    </recommendedName>
</protein>
<keyword evidence="1" id="KW-1133">Transmembrane helix</keyword>
<dbReference type="InterPro" id="IPR052055">
    <property type="entry name" value="Hepadnavirus_pol/RT"/>
</dbReference>
<dbReference type="OrthoDB" id="2678913at2759"/>
<dbReference type="EMBL" id="FUEG01000009">
    <property type="protein sequence ID" value="SJL08045.1"/>
    <property type="molecule type" value="Genomic_DNA"/>
</dbReference>
<accession>A0A284RH05</accession>
<organism evidence="2 3">
    <name type="scientific">Armillaria ostoyae</name>
    <name type="common">Armillaria root rot fungus</name>
    <dbReference type="NCBI Taxonomy" id="47428"/>
    <lineage>
        <taxon>Eukaryota</taxon>
        <taxon>Fungi</taxon>
        <taxon>Dikarya</taxon>
        <taxon>Basidiomycota</taxon>
        <taxon>Agaricomycotina</taxon>
        <taxon>Agaricomycetes</taxon>
        <taxon>Agaricomycetidae</taxon>
        <taxon>Agaricales</taxon>
        <taxon>Marasmiineae</taxon>
        <taxon>Physalacriaceae</taxon>
        <taxon>Armillaria</taxon>
    </lineage>
</organism>
<dbReference type="Proteomes" id="UP000219338">
    <property type="component" value="Unassembled WGS sequence"/>
</dbReference>
<sequence length="574" mass="64559">MTGHDVLSVDSIFSSQKRAIQILNTMVMAHVRMNVSVLDLHPPIDVRIMIINLLVPTILKTHIIVAMMRVIMTNLEIILLTLVHPYQLLLITMTRVLVTTPALLMPALLNHFFDLAHPHLMPSCALFALASMQISNSAALRPYGMVVQPDVSAQAMVLLSTSKENLSASIGTDQQVANDPIPAVTNVQDAEVLPMEPSTVLMLRRNKPCTPLHPDSWLRHLSKANLLHWYPSIYNGLSAGFNIGIPPIQKIFTPPNHTSIDHFRNQFEKIVHHKFHCGCYISPFSQDDVEKLIGPFQTSPLSLVPKPHTHDELRLIQNYSFPRSPNFNQFSINHFISSDDFPCTWGTFNVMCLKISLLPPGSQGGIRDVAEAYWTIGTHPSQWPGTVVCLSDNEFAIDPCVAFGETSGSGAYGLVSDAGTDIFRAEGIGLISKWVDDHCFLRLLLKYLEEYNNLRLEFRSRISLEDGQQQSGGRLWWKGALLPDGHFEEFDEDCAFPIRDHSRDSSHDPIDAMFTYNFKDINTISQDLGIPWKLKKDIPFSSSFLFTGLLWNLQTRSISLSPEKREKYIATIHD</sequence>
<keyword evidence="3" id="KW-1185">Reference proteome</keyword>
<name>A0A284RH05_ARMOS</name>
<dbReference type="STRING" id="47428.A0A284RH05"/>
<feature type="transmembrane region" description="Helical" evidence="1">
    <location>
        <begin position="46"/>
        <end position="65"/>
    </location>
</feature>
<keyword evidence="1" id="KW-0812">Transmembrane</keyword>
<evidence type="ECO:0000313" key="2">
    <source>
        <dbReference type="EMBL" id="SJL08045.1"/>
    </source>
</evidence>
<gene>
    <name evidence="2" type="ORF">ARMOST_11404</name>
</gene>
<dbReference type="AlphaFoldDB" id="A0A284RH05"/>